<dbReference type="PANTHER" id="PTHR39338">
    <property type="entry name" value="BLL5662 PROTEIN-RELATED"/>
    <property type="match status" value="1"/>
</dbReference>
<sequence length="463" mass="52544">MTDELLPLLTLFSRLQEAGLPLGLGEYQLALKALQFGFGLSDRKALARLCRTLWIKTEEERLIFDYHFERLIEQSAEVAKAKVLQARITEAQYLAQRTSQYAIRGAIASVLISTVLLVLLYFNRPEIVEPVLPRPAIPSTPADTPVPQPDLDLPEPLPEELTGFSVWTLLLVLVVFTSSIFLLRWLLRWLARPIETAPRKAKATPLPLEQVQEIQDEVQLAQVVRQTSKTASERTNPQVIRVGEYFPITSRQLKQGWRYLRRSIREGPRTELDVNATVQQIGQQGMLLDPVFVPAHKNRTELMLLVDQDGSMVPFHGLSQRIAETAVRAGRLGKAGIYYFHNCPDRYLYHDSVFQAAEAVDDFIRALSPRTVVLIFSDGGAARGGFNRRRVELTINFLGLLDQQVSRIAWLNPLPHNRWQGTTAETIAQVVPMFEVSRQDFQNAIDVLRGRWRSEIHDVKSVL</sequence>
<comment type="caution">
    <text evidence="2">The sequence shown here is derived from an EMBL/GenBank/DDBJ whole genome shotgun (WGS) entry which is preliminary data.</text>
</comment>
<keyword evidence="1" id="KW-0472">Membrane</keyword>
<accession>A0ABW6IHY0</accession>
<protein>
    <recommendedName>
        <fullName evidence="4">VWA domain-containing protein</fullName>
    </recommendedName>
</protein>
<evidence type="ECO:0008006" key="4">
    <source>
        <dbReference type="Google" id="ProtNLM"/>
    </source>
</evidence>
<dbReference type="EMBL" id="JBHZOL010000094">
    <property type="protein sequence ID" value="MFE4107826.1"/>
    <property type="molecule type" value="Genomic_DNA"/>
</dbReference>
<evidence type="ECO:0000256" key="1">
    <source>
        <dbReference type="SAM" id="Phobius"/>
    </source>
</evidence>
<keyword evidence="3" id="KW-1185">Reference proteome</keyword>
<keyword evidence="1" id="KW-1133">Transmembrane helix</keyword>
<keyword evidence="1" id="KW-0812">Transmembrane</keyword>
<proteinExistence type="predicted"/>
<name>A0ABW6IHY0_9CYAN</name>
<evidence type="ECO:0000313" key="2">
    <source>
        <dbReference type="EMBL" id="MFE4107826.1"/>
    </source>
</evidence>
<gene>
    <name evidence="2" type="ORF">ACFVKH_16175</name>
</gene>
<evidence type="ECO:0000313" key="3">
    <source>
        <dbReference type="Proteomes" id="UP001600165"/>
    </source>
</evidence>
<feature type="transmembrane region" description="Helical" evidence="1">
    <location>
        <begin position="101"/>
        <end position="122"/>
    </location>
</feature>
<feature type="transmembrane region" description="Helical" evidence="1">
    <location>
        <begin position="164"/>
        <end position="187"/>
    </location>
</feature>
<reference evidence="2 3" key="1">
    <citation type="submission" date="2024-10" db="EMBL/GenBank/DDBJ databases">
        <authorList>
            <person name="Ratan Roy A."/>
            <person name="Morales Sandoval P.H."/>
            <person name="De Los Santos Villalobos S."/>
            <person name="Chakraborty S."/>
            <person name="Mukherjee J."/>
        </authorList>
    </citation>
    <scope>NUCLEOTIDE SEQUENCE [LARGE SCALE GENOMIC DNA]</scope>
    <source>
        <strain evidence="2 3">S1</strain>
    </source>
</reference>
<dbReference type="RefSeq" id="WP_377966918.1">
    <property type="nucleotide sequence ID" value="NZ_JBHZOL010000094.1"/>
</dbReference>
<organism evidence="2 3">
    <name type="scientific">Almyronema epifaneia S1</name>
    <dbReference type="NCBI Taxonomy" id="2991925"/>
    <lineage>
        <taxon>Bacteria</taxon>
        <taxon>Bacillati</taxon>
        <taxon>Cyanobacteriota</taxon>
        <taxon>Cyanophyceae</taxon>
        <taxon>Nodosilineales</taxon>
        <taxon>Nodosilineaceae</taxon>
        <taxon>Almyronema</taxon>
        <taxon>Almyronema epifaneia</taxon>
    </lineage>
</organism>
<dbReference type="Proteomes" id="UP001600165">
    <property type="component" value="Unassembled WGS sequence"/>
</dbReference>